<dbReference type="CDD" id="cd03399">
    <property type="entry name" value="SPFH_flotillin"/>
    <property type="match status" value="1"/>
</dbReference>
<evidence type="ECO:0000256" key="4">
    <source>
        <dbReference type="SAM" id="Coils"/>
    </source>
</evidence>
<comment type="similarity">
    <text evidence="2">Belongs to the band 7/mec-2 family. Flotillin subfamily.</text>
</comment>
<dbReference type="InterPro" id="IPR031905">
    <property type="entry name" value="Flotillin_C"/>
</dbReference>
<accession>A0ABS5PV34</accession>
<evidence type="ECO:0000256" key="1">
    <source>
        <dbReference type="ARBA" id="ARBA00004370"/>
    </source>
</evidence>
<dbReference type="SUPFAM" id="SSF117892">
    <property type="entry name" value="Band 7/SPFH domain"/>
    <property type="match status" value="1"/>
</dbReference>
<dbReference type="Proteomes" id="UP000746471">
    <property type="component" value="Unassembled WGS sequence"/>
</dbReference>
<comment type="caution">
    <text evidence="6">The sequence shown here is derived from an EMBL/GenBank/DDBJ whole genome shotgun (WGS) entry which is preliminary data.</text>
</comment>
<name>A0ABS5PV34_9FIRM</name>
<dbReference type="InterPro" id="IPR001107">
    <property type="entry name" value="Band_7"/>
</dbReference>
<evidence type="ECO:0000313" key="7">
    <source>
        <dbReference type="Proteomes" id="UP000746471"/>
    </source>
</evidence>
<dbReference type="InterPro" id="IPR027705">
    <property type="entry name" value="Flotillin_fam"/>
</dbReference>
<dbReference type="InterPro" id="IPR036013">
    <property type="entry name" value="Band_7/SPFH_dom_sf"/>
</dbReference>
<dbReference type="PANTHER" id="PTHR13806:SF46">
    <property type="entry name" value="FLOTILLIN-1-RELATED"/>
    <property type="match status" value="1"/>
</dbReference>
<protein>
    <submittedName>
        <fullName evidence="6">Flotillin family protein</fullName>
    </submittedName>
</protein>
<dbReference type="Gene3D" id="3.30.479.30">
    <property type="entry name" value="Band 7 domain"/>
    <property type="match status" value="1"/>
</dbReference>
<sequence>MGDLITMLVAAGILILLIAITLITGYVKASPDEAIIISGLKKTPKVVIGKAAIKIPFFERKDRLTLRAMKIDVKTSEAVPTQEFINVLVDSVVTVKISSEKDLLAKASENFLNKDEDYIRNMVQDVLEGNIREIVGTMTLTNMISDRQKFSEKVQQNAVPDMRKLGLEIVSFNVQNFADREGVINDLGIDNVAKIQKNAKIVKAEAERDVKIAQAQANKEANDAEVASQEEIAIKNNQLEIKRAELKQESDTKKAQADAAYKIQEEEQRRTIEITSANANLAKQEKEIELKERAVQIMERELDATIKKKADADKYAKEKSADAKLYEIEKSSEADKIKAENEALALKATAEANAFAKKQDADAQKAYMMAEADGIEAKGLAEAKGVDAKAEAMKKMEEAAVLEMFFKVLPEVAANIAKPLENIDTITMYGEGNNAKMVGDITKSMTQVMNGVTDATGLDVKGILSAFIGGKIAQPDLSAITNNANAANVDSVETFEE</sequence>
<dbReference type="SMART" id="SM00244">
    <property type="entry name" value="PHB"/>
    <property type="match status" value="1"/>
</dbReference>
<evidence type="ECO:0000259" key="5">
    <source>
        <dbReference type="SMART" id="SM00244"/>
    </source>
</evidence>
<keyword evidence="3" id="KW-0472">Membrane</keyword>
<evidence type="ECO:0000256" key="3">
    <source>
        <dbReference type="ARBA" id="ARBA00023136"/>
    </source>
</evidence>
<evidence type="ECO:0000313" key="6">
    <source>
        <dbReference type="EMBL" id="MBS7528306.1"/>
    </source>
</evidence>
<dbReference type="Pfam" id="PF01145">
    <property type="entry name" value="Band_7"/>
    <property type="match status" value="1"/>
</dbReference>
<gene>
    <name evidence="6" type="ORF">KHM83_16575</name>
</gene>
<reference evidence="6 7" key="1">
    <citation type="submission" date="2021-05" db="EMBL/GenBank/DDBJ databases">
        <title>Fusibacter ferrireducens sp. nov., an anaerobic, sulfur- and Fe-reducing bacterium isolated from the mangrove sediment.</title>
        <authorList>
            <person name="Qiu D."/>
        </authorList>
    </citation>
    <scope>NUCLEOTIDE SEQUENCE [LARGE SCALE GENOMIC DNA]</scope>
    <source>
        <strain evidence="6 7">DSM 12116</strain>
    </source>
</reference>
<proteinExistence type="inferred from homology"/>
<dbReference type="PANTHER" id="PTHR13806">
    <property type="entry name" value="FLOTILLIN-RELATED"/>
    <property type="match status" value="1"/>
</dbReference>
<comment type="subcellular location">
    <subcellularLocation>
        <location evidence="1">Membrane</location>
    </subcellularLocation>
</comment>
<evidence type="ECO:0000256" key="2">
    <source>
        <dbReference type="ARBA" id="ARBA00007161"/>
    </source>
</evidence>
<keyword evidence="7" id="KW-1185">Reference proteome</keyword>
<feature type="domain" description="Band 7" evidence="5">
    <location>
        <begin position="24"/>
        <end position="196"/>
    </location>
</feature>
<feature type="coiled-coil region" evidence="4">
    <location>
        <begin position="196"/>
        <end position="308"/>
    </location>
</feature>
<organism evidence="6 7">
    <name type="scientific">Fusibacter paucivorans</name>
    <dbReference type="NCBI Taxonomy" id="76009"/>
    <lineage>
        <taxon>Bacteria</taxon>
        <taxon>Bacillati</taxon>
        <taxon>Bacillota</taxon>
        <taxon>Clostridia</taxon>
        <taxon>Eubacteriales</taxon>
        <taxon>Eubacteriales Family XII. Incertae Sedis</taxon>
        <taxon>Fusibacter</taxon>
    </lineage>
</organism>
<dbReference type="EMBL" id="JAHBCL010000036">
    <property type="protein sequence ID" value="MBS7528306.1"/>
    <property type="molecule type" value="Genomic_DNA"/>
</dbReference>
<keyword evidence="4" id="KW-0175">Coiled coil</keyword>
<dbReference type="Pfam" id="PF15975">
    <property type="entry name" value="Flot"/>
    <property type="match status" value="1"/>
</dbReference>
<dbReference type="RefSeq" id="WP_213238166.1">
    <property type="nucleotide sequence ID" value="NZ_JAHBCL010000036.1"/>
</dbReference>